<name>A0AAW0GG80_9APHY</name>
<dbReference type="AlphaFoldDB" id="A0AAW0GG80"/>
<sequence length="89" mass="10142">MPIVVEQWRTLQEIFAPLGPTLQHLTLRLPMSEPSDNDVQTTSHVDLNLITFHFSNLHYEEASLHLLRGPISRKIRKITPDATLTLSVT</sequence>
<dbReference type="EMBL" id="JASBNA010000004">
    <property type="protein sequence ID" value="KAK7692421.1"/>
    <property type="molecule type" value="Genomic_DNA"/>
</dbReference>
<evidence type="ECO:0000313" key="1">
    <source>
        <dbReference type="EMBL" id="KAK7692421.1"/>
    </source>
</evidence>
<reference evidence="1 2" key="1">
    <citation type="submission" date="2022-09" db="EMBL/GenBank/DDBJ databases">
        <authorList>
            <person name="Palmer J.M."/>
        </authorList>
    </citation>
    <scope>NUCLEOTIDE SEQUENCE [LARGE SCALE GENOMIC DNA]</scope>
    <source>
        <strain evidence="1 2">DSM 7382</strain>
    </source>
</reference>
<comment type="caution">
    <text evidence="1">The sequence shown here is derived from an EMBL/GenBank/DDBJ whole genome shotgun (WGS) entry which is preliminary data.</text>
</comment>
<evidence type="ECO:0000313" key="2">
    <source>
        <dbReference type="Proteomes" id="UP001385951"/>
    </source>
</evidence>
<dbReference type="Proteomes" id="UP001385951">
    <property type="component" value="Unassembled WGS sequence"/>
</dbReference>
<proteinExistence type="predicted"/>
<accession>A0AAW0GG80</accession>
<organism evidence="1 2">
    <name type="scientific">Cerrena zonata</name>
    <dbReference type="NCBI Taxonomy" id="2478898"/>
    <lineage>
        <taxon>Eukaryota</taxon>
        <taxon>Fungi</taxon>
        <taxon>Dikarya</taxon>
        <taxon>Basidiomycota</taxon>
        <taxon>Agaricomycotina</taxon>
        <taxon>Agaricomycetes</taxon>
        <taxon>Polyporales</taxon>
        <taxon>Cerrenaceae</taxon>
        <taxon>Cerrena</taxon>
    </lineage>
</organism>
<gene>
    <name evidence="1" type="ORF">QCA50_004046</name>
</gene>
<keyword evidence="2" id="KW-1185">Reference proteome</keyword>
<protein>
    <submittedName>
        <fullName evidence="1">Uncharacterized protein</fullName>
    </submittedName>
</protein>